<evidence type="ECO:0000256" key="8">
    <source>
        <dbReference type="ARBA" id="ARBA00048679"/>
    </source>
</evidence>
<proteinExistence type="predicted"/>
<dbReference type="FunFam" id="1.10.510.10:FF:001037">
    <property type="entry name" value="SRSF protein kinase 2"/>
    <property type="match status" value="1"/>
</dbReference>
<dbReference type="GO" id="GO:0005737">
    <property type="term" value="C:cytoplasm"/>
    <property type="evidence" value="ECO:0007669"/>
    <property type="project" value="TreeGrafter"/>
</dbReference>
<feature type="region of interest" description="Disordered" evidence="10">
    <location>
        <begin position="677"/>
        <end position="702"/>
    </location>
</feature>
<evidence type="ECO:0000256" key="2">
    <source>
        <dbReference type="ARBA" id="ARBA00022527"/>
    </source>
</evidence>
<feature type="region of interest" description="Disordered" evidence="10">
    <location>
        <begin position="460"/>
        <end position="489"/>
    </location>
</feature>
<evidence type="ECO:0000256" key="7">
    <source>
        <dbReference type="ARBA" id="ARBA00047899"/>
    </source>
</evidence>
<feature type="compositionally biased region" description="Acidic residues" evidence="10">
    <location>
        <begin position="61"/>
        <end position="75"/>
    </location>
</feature>
<dbReference type="GO" id="GO:0005634">
    <property type="term" value="C:nucleus"/>
    <property type="evidence" value="ECO:0007669"/>
    <property type="project" value="TreeGrafter"/>
</dbReference>
<accession>A0A7R9BH25</accession>
<evidence type="ECO:0000256" key="4">
    <source>
        <dbReference type="ARBA" id="ARBA00022741"/>
    </source>
</evidence>
<evidence type="ECO:0000259" key="11">
    <source>
        <dbReference type="PROSITE" id="PS50011"/>
    </source>
</evidence>
<feature type="region of interest" description="Disordered" evidence="10">
    <location>
        <begin position="230"/>
        <end position="274"/>
    </location>
</feature>
<keyword evidence="2" id="KW-0723">Serine/threonine-protein kinase</keyword>
<dbReference type="InterPro" id="IPR000719">
    <property type="entry name" value="Prot_kinase_dom"/>
</dbReference>
<gene>
    <name evidence="12" type="ORF">NMOB1V02_LOCUS2994</name>
</gene>
<evidence type="ECO:0000313" key="13">
    <source>
        <dbReference type="Proteomes" id="UP000678499"/>
    </source>
</evidence>
<dbReference type="SMART" id="SM00220">
    <property type="entry name" value="S_TKc"/>
    <property type="match status" value="1"/>
</dbReference>
<dbReference type="InterPro" id="IPR011009">
    <property type="entry name" value="Kinase-like_dom_sf"/>
</dbReference>
<evidence type="ECO:0000256" key="1">
    <source>
        <dbReference type="ARBA" id="ARBA00012513"/>
    </source>
</evidence>
<feature type="binding site" evidence="9">
    <location>
        <position position="317"/>
    </location>
    <ligand>
        <name>ATP</name>
        <dbReference type="ChEBI" id="CHEBI:30616"/>
    </ligand>
</feature>
<dbReference type="PROSITE" id="PS00107">
    <property type="entry name" value="PROTEIN_KINASE_ATP"/>
    <property type="match status" value="1"/>
</dbReference>
<protein>
    <recommendedName>
        <fullName evidence="1">non-specific serine/threonine protein kinase</fullName>
        <ecNumber evidence="1">2.7.11.1</ecNumber>
    </recommendedName>
</protein>
<feature type="region of interest" description="Disordered" evidence="10">
    <location>
        <begin position="58"/>
        <end position="107"/>
    </location>
</feature>
<organism evidence="12">
    <name type="scientific">Notodromas monacha</name>
    <dbReference type="NCBI Taxonomy" id="399045"/>
    <lineage>
        <taxon>Eukaryota</taxon>
        <taxon>Metazoa</taxon>
        <taxon>Ecdysozoa</taxon>
        <taxon>Arthropoda</taxon>
        <taxon>Crustacea</taxon>
        <taxon>Oligostraca</taxon>
        <taxon>Ostracoda</taxon>
        <taxon>Podocopa</taxon>
        <taxon>Podocopida</taxon>
        <taxon>Cypridocopina</taxon>
        <taxon>Cypridoidea</taxon>
        <taxon>Cyprididae</taxon>
        <taxon>Notodromas</taxon>
    </lineage>
</organism>
<evidence type="ECO:0000256" key="9">
    <source>
        <dbReference type="PROSITE-ProRule" id="PRU10141"/>
    </source>
</evidence>
<feature type="compositionally biased region" description="Pro residues" evidence="10">
    <location>
        <begin position="689"/>
        <end position="698"/>
    </location>
</feature>
<comment type="catalytic activity">
    <reaction evidence="8">
        <text>L-seryl-[protein] + ATP = O-phospho-L-seryl-[protein] + ADP + H(+)</text>
        <dbReference type="Rhea" id="RHEA:17989"/>
        <dbReference type="Rhea" id="RHEA-COMP:9863"/>
        <dbReference type="Rhea" id="RHEA-COMP:11604"/>
        <dbReference type="ChEBI" id="CHEBI:15378"/>
        <dbReference type="ChEBI" id="CHEBI:29999"/>
        <dbReference type="ChEBI" id="CHEBI:30616"/>
        <dbReference type="ChEBI" id="CHEBI:83421"/>
        <dbReference type="ChEBI" id="CHEBI:456216"/>
        <dbReference type="EC" id="2.7.11.1"/>
    </reaction>
</comment>
<dbReference type="Pfam" id="PF00069">
    <property type="entry name" value="Pkinase"/>
    <property type="match status" value="2"/>
</dbReference>
<comment type="catalytic activity">
    <reaction evidence="7">
        <text>L-threonyl-[protein] + ATP = O-phospho-L-threonyl-[protein] + ADP + H(+)</text>
        <dbReference type="Rhea" id="RHEA:46608"/>
        <dbReference type="Rhea" id="RHEA-COMP:11060"/>
        <dbReference type="Rhea" id="RHEA-COMP:11605"/>
        <dbReference type="ChEBI" id="CHEBI:15378"/>
        <dbReference type="ChEBI" id="CHEBI:30013"/>
        <dbReference type="ChEBI" id="CHEBI:30616"/>
        <dbReference type="ChEBI" id="CHEBI:61977"/>
        <dbReference type="ChEBI" id="CHEBI:456216"/>
        <dbReference type="EC" id="2.7.11.1"/>
    </reaction>
</comment>
<dbReference type="SUPFAM" id="SSF56112">
    <property type="entry name" value="Protein kinase-like (PK-like)"/>
    <property type="match status" value="1"/>
</dbReference>
<dbReference type="FunFam" id="3.30.200.20:FF:000163">
    <property type="entry name" value="SRSF protein kinase 2 isoform X1"/>
    <property type="match status" value="1"/>
</dbReference>
<dbReference type="PANTHER" id="PTHR47634:SF9">
    <property type="entry name" value="PROTEIN KINASE DOMAIN-CONTAINING PROTEIN-RELATED"/>
    <property type="match status" value="1"/>
</dbReference>
<keyword evidence="3" id="KW-0808">Transferase</keyword>
<evidence type="ECO:0000256" key="10">
    <source>
        <dbReference type="SAM" id="MobiDB-lite"/>
    </source>
</evidence>
<keyword evidence="13" id="KW-1185">Reference proteome</keyword>
<dbReference type="GO" id="GO:0005524">
    <property type="term" value="F:ATP binding"/>
    <property type="evidence" value="ECO:0007669"/>
    <property type="project" value="UniProtKB-UniRule"/>
</dbReference>
<feature type="domain" description="Protein kinase" evidence="11">
    <location>
        <begin position="288"/>
        <end position="923"/>
    </location>
</feature>
<dbReference type="GO" id="GO:0050684">
    <property type="term" value="P:regulation of mRNA processing"/>
    <property type="evidence" value="ECO:0007669"/>
    <property type="project" value="TreeGrafter"/>
</dbReference>
<dbReference type="PROSITE" id="PS50011">
    <property type="entry name" value="PROTEIN_KINASE_DOM"/>
    <property type="match status" value="1"/>
</dbReference>
<sequence>MDWKNRFWRSADHDRRRYEMNVCFDSTAYPSSSSGHLNDSLPDLPHIVGLDELSRRLLASADDDEEEEEEEDDVDVNNKRGVVFDLSSPAASDKSSLSLSLSGHENESSFGDVLFPTSVLDDDDDVVGSPLTDDGESEPYLSPRFEWGYGCEGKEMRVARAKDRRASEELVDEGMGKFWPPPGVCDEAPVRYSPFVAPPSCAAAGVGSGLCGSAPSRFDGDFFGIGAEARPQQHERLRSSSAESEDSGDDESEERVLGSDEDEQEDPKDYDKGGYHPVKIGDLFHRRYHVVRKLGWGHFSTVWLCWDVETKRFVAMKVVKSAPHYTETALDEIKLLKCVRDSDPEDKFRERTVMLLDDFKINGIHGTHVCMVFEVLGCHLLKLIIRSRYCGIPIQNVKIIIREVLEGLHYLHTKCKIIHTDIKPENVLLAVSENYVRRLAFEATQYRRLGLKLPSSLVSTAPKELTTPRPENMTRKKRRQLRKKAQKDQEILEDRMRHLESQMHLELVEEPDEESSSLNTSHEPPMPSFNGSESRSAVREAMGKKLGVKKPISKDARLADDDFQKRIEQRKSFAEMEHAQVESILSRTDSEWRSAIDSPSGITNGLSLMDLDDANRNCVSLEPEALAKTLANGKEGWNNGCDMITDGTGVRHADFCVGDTEDDIVIYRRRAASYPGSDAMCSNESYPEVPLPPPPPPQASKIPRKVVTHQQSEITRSCTEPHASGAGASTEGIAKHGRGRVRLKPKNEPNPAFDPMTEKDLQVKIADLGNACWTFFQFTEDIQTRQYRCLEVLLGAGYGTPADIWSTACVAFELATGDYLFEPHSGEYYTRDDDHLGHIIELLGNIPMHIAFSGKYSDVFFTRKGTLKRISRLKPWGLVEVLTEKYEWPTKEAQDFADFLLPMLAFDPKERATAEQCLRQPWLRVDGASSGPGGDVSVETSPSSSSGYASVKTQASKG</sequence>
<dbReference type="InterPro" id="IPR017441">
    <property type="entry name" value="Protein_kinase_ATP_BS"/>
</dbReference>
<evidence type="ECO:0000313" key="12">
    <source>
        <dbReference type="EMBL" id="CAD7275194.1"/>
    </source>
</evidence>
<dbReference type="OrthoDB" id="2649at2759"/>
<dbReference type="FunFam" id="1.10.510.10:FF:000275">
    <property type="entry name" value="SRSF protein kinase 2 isoform X3"/>
    <property type="match status" value="1"/>
</dbReference>
<dbReference type="AlphaFoldDB" id="A0A7R9BH25"/>
<evidence type="ECO:0000256" key="5">
    <source>
        <dbReference type="ARBA" id="ARBA00022777"/>
    </source>
</evidence>
<feature type="region of interest" description="Disordered" evidence="10">
    <location>
        <begin position="716"/>
        <end position="755"/>
    </location>
</feature>
<dbReference type="Gene3D" id="3.30.200.20">
    <property type="entry name" value="Phosphorylase Kinase, domain 1"/>
    <property type="match status" value="1"/>
</dbReference>
<dbReference type="InterPro" id="IPR051334">
    <property type="entry name" value="SRPK"/>
</dbReference>
<dbReference type="EC" id="2.7.11.1" evidence="1"/>
<feature type="region of interest" description="Disordered" evidence="10">
    <location>
        <begin position="925"/>
        <end position="958"/>
    </location>
</feature>
<keyword evidence="5" id="KW-0418">Kinase</keyword>
<dbReference type="InterPro" id="IPR008271">
    <property type="entry name" value="Ser/Thr_kinase_AS"/>
</dbReference>
<dbReference type="Gene3D" id="1.10.510.10">
    <property type="entry name" value="Transferase(Phosphotransferase) domain 1"/>
    <property type="match status" value="2"/>
</dbReference>
<feature type="compositionally biased region" description="Basic residues" evidence="10">
    <location>
        <begin position="735"/>
        <end position="744"/>
    </location>
</feature>
<feature type="region of interest" description="Disordered" evidence="10">
    <location>
        <begin position="507"/>
        <end position="541"/>
    </location>
</feature>
<feature type="compositionally biased region" description="Basic residues" evidence="10">
    <location>
        <begin position="475"/>
        <end position="485"/>
    </location>
</feature>
<dbReference type="PROSITE" id="PS00108">
    <property type="entry name" value="PROTEIN_KINASE_ST"/>
    <property type="match status" value="1"/>
</dbReference>
<feature type="compositionally biased region" description="Polar residues" evidence="10">
    <location>
        <begin position="947"/>
        <end position="958"/>
    </location>
</feature>
<dbReference type="EMBL" id="OA882406">
    <property type="protein sequence ID" value="CAD7275194.1"/>
    <property type="molecule type" value="Genomic_DNA"/>
</dbReference>
<dbReference type="GO" id="GO:0004674">
    <property type="term" value="F:protein serine/threonine kinase activity"/>
    <property type="evidence" value="ECO:0007669"/>
    <property type="project" value="UniProtKB-KW"/>
</dbReference>
<reference evidence="12" key="1">
    <citation type="submission" date="2020-11" db="EMBL/GenBank/DDBJ databases">
        <authorList>
            <person name="Tran Van P."/>
        </authorList>
    </citation>
    <scope>NUCLEOTIDE SEQUENCE</scope>
</reference>
<dbReference type="PANTHER" id="PTHR47634">
    <property type="entry name" value="PROTEIN KINASE DOMAIN-CONTAINING PROTEIN-RELATED"/>
    <property type="match status" value="1"/>
</dbReference>
<dbReference type="GO" id="GO:0000245">
    <property type="term" value="P:spliceosomal complex assembly"/>
    <property type="evidence" value="ECO:0007669"/>
    <property type="project" value="TreeGrafter"/>
</dbReference>
<feature type="compositionally biased region" description="Low complexity" evidence="10">
    <location>
        <begin position="85"/>
        <end position="102"/>
    </location>
</feature>
<dbReference type="Proteomes" id="UP000678499">
    <property type="component" value="Unassembled WGS sequence"/>
</dbReference>
<keyword evidence="6 9" id="KW-0067">ATP-binding</keyword>
<evidence type="ECO:0000256" key="3">
    <source>
        <dbReference type="ARBA" id="ARBA00022679"/>
    </source>
</evidence>
<dbReference type="EMBL" id="CAJPEX010000369">
    <property type="protein sequence ID" value="CAG0915346.1"/>
    <property type="molecule type" value="Genomic_DNA"/>
</dbReference>
<evidence type="ECO:0000256" key="6">
    <source>
        <dbReference type="ARBA" id="ARBA00022840"/>
    </source>
</evidence>
<feature type="compositionally biased region" description="Acidic residues" evidence="10">
    <location>
        <begin position="243"/>
        <end position="266"/>
    </location>
</feature>
<name>A0A7R9BH25_9CRUS</name>
<keyword evidence="4 9" id="KW-0547">Nucleotide-binding</keyword>